<reference evidence="2 3" key="1">
    <citation type="submission" date="2012-12" db="EMBL/GenBank/DDBJ databases">
        <title>Novel taxa of Listeriaceae from agricultural environments in the United States.</title>
        <authorList>
            <person name="den Bakker H.C."/>
            <person name="Allred A."/>
            <person name="Warchocki S."/>
            <person name="Wright E.M."/>
            <person name="Burrell A."/>
            <person name="Nightingale K.K."/>
            <person name="Kephart D."/>
            <person name="Wiedmann M."/>
        </authorList>
    </citation>
    <scope>NUCLEOTIDE SEQUENCE [LARGE SCALE GENOMIC DNA]</scope>
    <source>
        <strain evidence="2 3">FSL F6-1037</strain>
    </source>
</reference>
<evidence type="ECO:0000313" key="2">
    <source>
        <dbReference type="EMBL" id="EUJ35397.1"/>
    </source>
</evidence>
<dbReference type="Pfam" id="PF12146">
    <property type="entry name" value="Hydrolase_4"/>
    <property type="match status" value="1"/>
</dbReference>
<keyword evidence="2" id="KW-0560">Oxidoreductase</keyword>
<dbReference type="EMBL" id="AODH01000057">
    <property type="protein sequence ID" value="EUJ35397.1"/>
    <property type="molecule type" value="Genomic_DNA"/>
</dbReference>
<dbReference type="STRING" id="1265861.BCAMP_11975"/>
<dbReference type="Proteomes" id="UP000019243">
    <property type="component" value="Unassembled WGS sequence"/>
</dbReference>
<dbReference type="PANTHER" id="PTHR42886">
    <property type="entry name" value="RE40534P-RELATED"/>
    <property type="match status" value="1"/>
</dbReference>
<dbReference type="PANTHER" id="PTHR42886:SF29">
    <property type="entry name" value="PUMMELIG, ISOFORM A"/>
    <property type="match status" value="1"/>
</dbReference>
<dbReference type="AlphaFoldDB" id="W7CER9"/>
<keyword evidence="2" id="KW-0503">Monooxygenase</keyword>
<sequence length="249" mass="27618">MKKITFENAKKQPLIGCFYAGQRQTAVILVHGFLSNKRSSGRFDKIAQRFNTIGYPVLSFDFGGCGESVDMPISLQSLISDLEVAKAVLRSQGYQKLVLYAHSLGGLVSLHCLDEDVETVILTGPVTGPVPFAAISQLQPEQTECLAQKGYYYERLANDDWRDQMCVSAAMINDFETVDQQQLWQAVTVPVLIIHGTEAEEAVLKQNSERLTLPSGSKLVVFEGADHGFFEQFAAIETLVSQWLLEHTN</sequence>
<keyword evidence="3" id="KW-1185">Reference proteome</keyword>
<dbReference type="GO" id="GO:0004497">
    <property type="term" value="F:monooxygenase activity"/>
    <property type="evidence" value="ECO:0007669"/>
    <property type="project" value="UniProtKB-KW"/>
</dbReference>
<dbReference type="RefSeq" id="WP_035315642.1">
    <property type="nucleotide sequence ID" value="NZ_AODH01000057.1"/>
</dbReference>
<gene>
    <name evidence="2" type="ORF">BCAMP_11975</name>
</gene>
<name>W7CER9_9LIST</name>
<dbReference type="OrthoDB" id="9780269at2"/>
<comment type="caution">
    <text evidence="2">The sequence shown here is derived from an EMBL/GenBank/DDBJ whole genome shotgun (WGS) entry which is preliminary data.</text>
</comment>
<evidence type="ECO:0000259" key="1">
    <source>
        <dbReference type="Pfam" id="PF12146"/>
    </source>
</evidence>
<protein>
    <submittedName>
        <fullName evidence="2">Nitrilotriacetate monooxygenase FMN-dependent oxidoreductase</fullName>
    </submittedName>
</protein>
<dbReference type="Gene3D" id="3.40.50.1820">
    <property type="entry name" value="alpha/beta hydrolase"/>
    <property type="match status" value="1"/>
</dbReference>
<organism evidence="2 3">
    <name type="scientific">Brochothrix campestris FSL F6-1037</name>
    <dbReference type="NCBI Taxonomy" id="1265861"/>
    <lineage>
        <taxon>Bacteria</taxon>
        <taxon>Bacillati</taxon>
        <taxon>Bacillota</taxon>
        <taxon>Bacilli</taxon>
        <taxon>Bacillales</taxon>
        <taxon>Listeriaceae</taxon>
        <taxon>Brochothrix</taxon>
    </lineage>
</organism>
<feature type="domain" description="Serine aminopeptidase S33" evidence="1">
    <location>
        <begin position="23"/>
        <end position="230"/>
    </location>
</feature>
<dbReference type="InterPro" id="IPR022742">
    <property type="entry name" value="Hydrolase_4"/>
</dbReference>
<evidence type="ECO:0000313" key="3">
    <source>
        <dbReference type="Proteomes" id="UP000019243"/>
    </source>
</evidence>
<dbReference type="InterPro" id="IPR029058">
    <property type="entry name" value="AB_hydrolase_fold"/>
</dbReference>
<proteinExistence type="predicted"/>
<accession>W7CER9</accession>
<dbReference type="SUPFAM" id="SSF53474">
    <property type="entry name" value="alpha/beta-Hydrolases"/>
    <property type="match status" value="1"/>
</dbReference>